<proteinExistence type="predicted"/>
<dbReference type="KEGG" id="btab:109034396"/>
<sequence length="259" mass="28601">MMGNYSMKAWIESTTDCNHTPKNLLRRLDSDLDPRSPTIGIARTPIFVENFDDSMSTLASSDSPLSMEYEDANSASKSDTSISCTDPSMIISELNFSEEESVPSSKAPLPEEKEMEITPPTPSTPVSVYLDDKDVEIPSSDSKAEVVTTPEPKHAPKSVSLTPVSSNPNDPLFDVRKKLFNATRMGRKPLENVQNTASPQQILRAKQWRDFQEERVKRGIMLDENTPPPKFDGCASAPGKLATRRRPLALADPPTSFQS</sequence>
<protein>
    <submittedName>
        <fullName evidence="2">Uncharacterized protein</fullName>
    </submittedName>
</protein>
<feature type="region of interest" description="Disordered" evidence="1">
    <location>
        <begin position="95"/>
        <end position="172"/>
    </location>
</feature>
<evidence type="ECO:0000313" key="3">
    <source>
        <dbReference type="Proteomes" id="UP001152759"/>
    </source>
</evidence>
<evidence type="ECO:0000256" key="1">
    <source>
        <dbReference type="SAM" id="MobiDB-lite"/>
    </source>
</evidence>
<name>A0A9P0AC73_BEMTA</name>
<evidence type="ECO:0000313" key="2">
    <source>
        <dbReference type="EMBL" id="CAH0388244.1"/>
    </source>
</evidence>
<dbReference type="Proteomes" id="UP001152759">
    <property type="component" value="Chromosome 4"/>
</dbReference>
<organism evidence="2 3">
    <name type="scientific">Bemisia tabaci</name>
    <name type="common">Sweetpotato whitefly</name>
    <name type="synonym">Aleurodes tabaci</name>
    <dbReference type="NCBI Taxonomy" id="7038"/>
    <lineage>
        <taxon>Eukaryota</taxon>
        <taxon>Metazoa</taxon>
        <taxon>Ecdysozoa</taxon>
        <taxon>Arthropoda</taxon>
        <taxon>Hexapoda</taxon>
        <taxon>Insecta</taxon>
        <taxon>Pterygota</taxon>
        <taxon>Neoptera</taxon>
        <taxon>Paraneoptera</taxon>
        <taxon>Hemiptera</taxon>
        <taxon>Sternorrhyncha</taxon>
        <taxon>Aleyrodoidea</taxon>
        <taxon>Aleyrodidae</taxon>
        <taxon>Aleyrodinae</taxon>
        <taxon>Bemisia</taxon>
    </lineage>
</organism>
<keyword evidence="3" id="KW-1185">Reference proteome</keyword>
<feature type="compositionally biased region" description="Polar residues" evidence="1">
    <location>
        <begin position="159"/>
        <end position="169"/>
    </location>
</feature>
<gene>
    <name evidence="2" type="ORF">BEMITA_LOCUS7168</name>
</gene>
<reference evidence="2" key="1">
    <citation type="submission" date="2021-12" db="EMBL/GenBank/DDBJ databases">
        <authorList>
            <person name="King R."/>
        </authorList>
    </citation>
    <scope>NUCLEOTIDE SEQUENCE</scope>
</reference>
<dbReference type="EMBL" id="OU963865">
    <property type="protein sequence ID" value="CAH0388244.1"/>
    <property type="molecule type" value="Genomic_DNA"/>
</dbReference>
<dbReference type="OrthoDB" id="10657865at2759"/>
<accession>A0A9P0AC73</accession>
<dbReference type="AlphaFoldDB" id="A0A9P0AC73"/>